<dbReference type="EMBL" id="MFGO01000023">
    <property type="protein sequence ID" value="OGF40699.1"/>
    <property type="molecule type" value="Genomic_DNA"/>
</dbReference>
<sequence>MPILVIFCLLWSTFAVGVVFNLNFNIYNKQENNLNFVIPEAQADQATTTVFVLNASPYFVLGPFEKPFSTNTTPVNVGETLVFTALADDPELNDYYLLVCATSSGAAVNGGAPACQGTQFCVSGATAVSASSTCVYTNVVDPGAETDDWYAYVCDGHATEAACSPVNQGSGDGGSPFYVNHAPTIDLVITSDNNKAPGGTFTVTASSTDTDVLGGADTIYFDICATNSWSTTTRCAVSLCYATSTISGGITATSCQFTINSVVPDQNYTYYAYIQDWHNLAGTNNGTSTYYTVINVAPIVSGVVINNTIDIAPNLKGSAEAIATSTGTVTDYNGCTDLLDATSTIYWESVSGAENCTANDNNCYKMTAVDCIEDVGSCTGDTDSNTTYTCTTQIAFYAVPTDTSARYASSTVWRAALAISDDNGAFGIATSVAGVDVETNTALDVTESGINYGTMSAGSNTGNNNATTTVVNYGNSPLDAGIYGTDMIDSPYYIRATYQEYSLINFGWGAGTDLSSSTIPYAELDVLIARPTSLTNVTDEVLWGLGLPVTTHSGDYTGTTTFVAIIDENGSW</sequence>
<proteinExistence type="predicted"/>
<evidence type="ECO:0000313" key="1">
    <source>
        <dbReference type="EMBL" id="OGF40699.1"/>
    </source>
</evidence>
<reference evidence="1 2" key="1">
    <citation type="journal article" date="2016" name="Nat. Commun.">
        <title>Thousands of microbial genomes shed light on interconnected biogeochemical processes in an aquifer system.</title>
        <authorList>
            <person name="Anantharaman K."/>
            <person name="Brown C.T."/>
            <person name="Hug L.A."/>
            <person name="Sharon I."/>
            <person name="Castelle C.J."/>
            <person name="Probst A.J."/>
            <person name="Thomas B.C."/>
            <person name="Singh A."/>
            <person name="Wilkins M.J."/>
            <person name="Karaoz U."/>
            <person name="Brodie E.L."/>
            <person name="Williams K.H."/>
            <person name="Hubbard S.S."/>
            <person name="Banfield J.F."/>
        </authorList>
    </citation>
    <scope>NUCLEOTIDE SEQUENCE [LARGE SCALE GENOMIC DNA]</scope>
</reference>
<gene>
    <name evidence="1" type="ORF">A2531_05655</name>
</gene>
<dbReference type="AlphaFoldDB" id="A0A1F5TPG3"/>
<evidence type="ECO:0000313" key="2">
    <source>
        <dbReference type="Proteomes" id="UP000177579"/>
    </source>
</evidence>
<organism evidence="1 2">
    <name type="scientific">Candidatus Falkowbacteria bacterium RIFOXYD2_FULL_34_120</name>
    <dbReference type="NCBI Taxonomy" id="1798007"/>
    <lineage>
        <taxon>Bacteria</taxon>
        <taxon>Candidatus Falkowiibacteriota</taxon>
    </lineage>
</organism>
<dbReference type="Proteomes" id="UP000177579">
    <property type="component" value="Unassembled WGS sequence"/>
</dbReference>
<accession>A0A1F5TPG3</accession>
<protein>
    <submittedName>
        <fullName evidence="1">Uncharacterized protein</fullName>
    </submittedName>
</protein>
<name>A0A1F5TPG3_9BACT</name>
<comment type="caution">
    <text evidence="1">The sequence shown here is derived from an EMBL/GenBank/DDBJ whole genome shotgun (WGS) entry which is preliminary data.</text>
</comment>